<reference evidence="2 3" key="1">
    <citation type="submission" date="2016-10" db="EMBL/GenBank/DDBJ databases">
        <title>Comparative genome analysis of multiple Pseudomonas spp. focuses on biocontrol and plant growth promoting traits.</title>
        <authorList>
            <person name="Tao X.-Y."/>
            <person name="Taylor C.G."/>
        </authorList>
    </citation>
    <scope>NUCLEOTIDE SEQUENCE [LARGE SCALE GENOMIC DNA]</scope>
    <source>
        <strain evidence="2 3">37D10</strain>
    </source>
</reference>
<evidence type="ECO:0000256" key="1">
    <source>
        <dbReference type="SAM" id="SignalP"/>
    </source>
</evidence>
<sequence length="142" mass="15295">MMQSKIAVGVFAMMALMGNVYAAEATCPPIEKITQKPLAGGGFEYFAAGPNGSPLQWTGENQEAKEHFLKDSKFTDASNKTSTKAVICTYEGAGDAGVRVVLKAFNDVKPLPDTAWKDDFCKNPNISKCAFKYSTLTEPAKS</sequence>
<protein>
    <recommendedName>
        <fullName evidence="4">DUF3757 domain-containing protein</fullName>
    </recommendedName>
</protein>
<organism evidence="2 3">
    <name type="scientific">Pseudomonas brassicacearum</name>
    <dbReference type="NCBI Taxonomy" id="930166"/>
    <lineage>
        <taxon>Bacteria</taxon>
        <taxon>Pseudomonadati</taxon>
        <taxon>Pseudomonadota</taxon>
        <taxon>Gammaproteobacteria</taxon>
        <taxon>Pseudomonadales</taxon>
        <taxon>Pseudomonadaceae</taxon>
        <taxon>Pseudomonas</taxon>
    </lineage>
</organism>
<proteinExistence type="predicted"/>
<comment type="caution">
    <text evidence="2">The sequence shown here is derived from an EMBL/GenBank/DDBJ whole genome shotgun (WGS) entry which is preliminary data.</text>
</comment>
<dbReference type="AlphaFoldDB" id="A0A423GYQ6"/>
<evidence type="ECO:0000313" key="2">
    <source>
        <dbReference type="EMBL" id="RON03518.1"/>
    </source>
</evidence>
<accession>A0A423GYQ6</accession>
<feature type="signal peptide" evidence="1">
    <location>
        <begin position="1"/>
        <end position="22"/>
    </location>
</feature>
<evidence type="ECO:0000313" key="3">
    <source>
        <dbReference type="Proteomes" id="UP000284684"/>
    </source>
</evidence>
<keyword evidence="1" id="KW-0732">Signal</keyword>
<name>A0A423GYQ6_9PSED</name>
<dbReference type="RefSeq" id="WP_185019775.1">
    <property type="nucleotide sequence ID" value="NZ_MOBI01000005.1"/>
</dbReference>
<gene>
    <name evidence="2" type="ORF">BK658_04380</name>
</gene>
<dbReference type="EMBL" id="MOBI01000005">
    <property type="protein sequence ID" value="RON03518.1"/>
    <property type="molecule type" value="Genomic_DNA"/>
</dbReference>
<dbReference type="Proteomes" id="UP000284684">
    <property type="component" value="Unassembled WGS sequence"/>
</dbReference>
<feature type="chain" id="PRO_5019171061" description="DUF3757 domain-containing protein" evidence="1">
    <location>
        <begin position="23"/>
        <end position="142"/>
    </location>
</feature>
<evidence type="ECO:0008006" key="4">
    <source>
        <dbReference type="Google" id="ProtNLM"/>
    </source>
</evidence>